<comment type="caution">
    <text evidence="2">The sequence shown here is derived from an EMBL/GenBank/DDBJ whole genome shotgun (WGS) entry which is preliminary data.</text>
</comment>
<reference evidence="3" key="1">
    <citation type="submission" date="2015-07" db="EMBL/GenBank/DDBJ databases">
        <title>Near-Complete Genome Sequence of the Cellulolytic Bacterium Bacteroides (Pseudobacteroides) cellulosolvens ATCC 35603.</title>
        <authorList>
            <person name="Dassa B."/>
            <person name="Utturkar S.M."/>
            <person name="Klingeman D.M."/>
            <person name="Hurt R.A."/>
            <person name="Keller M."/>
            <person name="Xu J."/>
            <person name="Reddy Y.H.K."/>
            <person name="Borovok I."/>
            <person name="Grinberg I.R."/>
            <person name="Lamed R."/>
            <person name="Zhivin O."/>
            <person name="Bayer E.A."/>
            <person name="Brown S.D."/>
        </authorList>
    </citation>
    <scope>NUCLEOTIDE SEQUENCE [LARGE SCALE GENOMIC DNA]</scope>
    <source>
        <strain evidence="3">DSM 2933</strain>
    </source>
</reference>
<dbReference type="AlphaFoldDB" id="A0A0L6JTZ8"/>
<gene>
    <name evidence="2" type="ORF">Bccel_4595</name>
</gene>
<dbReference type="EMBL" id="LGTC01000001">
    <property type="protein sequence ID" value="KNY29321.1"/>
    <property type="molecule type" value="Genomic_DNA"/>
</dbReference>
<sequence length="158" mass="18477">MDALDKQKFIFGSLFLLANKLQVIGDQHLESEDMTIKQWFLTVIISQFGSNSPTLSEVAQLMGSSRQNVKQLALKLQEKDFLSIEKDDQDARATRLKLTQKSQDFWENREDKDHKFLGELFHDFDMEELTLMYKGFNKLLNQIEKMEKSGVRIQEVEK</sequence>
<dbReference type="PROSITE" id="PS50995">
    <property type="entry name" value="HTH_MARR_2"/>
    <property type="match status" value="1"/>
</dbReference>
<dbReference type="InterPro" id="IPR000835">
    <property type="entry name" value="HTH_MarR-typ"/>
</dbReference>
<dbReference type="SUPFAM" id="SSF46785">
    <property type="entry name" value="Winged helix' DNA-binding domain"/>
    <property type="match status" value="1"/>
</dbReference>
<dbReference type="Proteomes" id="UP000036923">
    <property type="component" value="Unassembled WGS sequence"/>
</dbReference>
<evidence type="ECO:0000259" key="1">
    <source>
        <dbReference type="PROSITE" id="PS50995"/>
    </source>
</evidence>
<dbReference type="Gene3D" id="1.10.10.10">
    <property type="entry name" value="Winged helix-like DNA-binding domain superfamily/Winged helix DNA-binding domain"/>
    <property type="match status" value="1"/>
</dbReference>
<protein>
    <submittedName>
        <fullName evidence="2">Transcriptional regulator, MarR family</fullName>
    </submittedName>
</protein>
<dbReference type="InterPro" id="IPR036390">
    <property type="entry name" value="WH_DNA-bd_sf"/>
</dbReference>
<dbReference type="RefSeq" id="WP_036935746.1">
    <property type="nucleotide sequence ID" value="NZ_JQKC01000001.1"/>
</dbReference>
<dbReference type="GO" id="GO:0006950">
    <property type="term" value="P:response to stress"/>
    <property type="evidence" value="ECO:0007669"/>
    <property type="project" value="TreeGrafter"/>
</dbReference>
<dbReference type="STRING" id="398512.Bccel_4595"/>
<dbReference type="PANTHER" id="PTHR33164:SF58">
    <property type="entry name" value="DNA-BINDING TRANSCRIPTIONAL REPRESSOR SCOC"/>
    <property type="match status" value="1"/>
</dbReference>
<name>A0A0L6JTZ8_9FIRM</name>
<dbReference type="PANTHER" id="PTHR33164">
    <property type="entry name" value="TRANSCRIPTIONAL REGULATOR, MARR FAMILY"/>
    <property type="match status" value="1"/>
</dbReference>
<dbReference type="SMART" id="SM00347">
    <property type="entry name" value="HTH_MARR"/>
    <property type="match status" value="1"/>
</dbReference>
<evidence type="ECO:0000313" key="2">
    <source>
        <dbReference type="EMBL" id="KNY29321.1"/>
    </source>
</evidence>
<evidence type="ECO:0000313" key="3">
    <source>
        <dbReference type="Proteomes" id="UP000036923"/>
    </source>
</evidence>
<accession>A0A0L6JTZ8</accession>
<dbReference type="GO" id="GO:0003700">
    <property type="term" value="F:DNA-binding transcription factor activity"/>
    <property type="evidence" value="ECO:0007669"/>
    <property type="project" value="InterPro"/>
</dbReference>
<feature type="domain" description="HTH marR-type" evidence="1">
    <location>
        <begin position="7"/>
        <end position="141"/>
    </location>
</feature>
<dbReference type="InterPro" id="IPR039422">
    <property type="entry name" value="MarR/SlyA-like"/>
</dbReference>
<dbReference type="OrthoDB" id="1755545at2"/>
<dbReference type="eggNOG" id="COG1846">
    <property type="taxonomic scope" value="Bacteria"/>
</dbReference>
<proteinExistence type="predicted"/>
<dbReference type="InterPro" id="IPR036388">
    <property type="entry name" value="WH-like_DNA-bd_sf"/>
</dbReference>
<organism evidence="2 3">
    <name type="scientific">Pseudobacteroides cellulosolvens ATCC 35603 = DSM 2933</name>
    <dbReference type="NCBI Taxonomy" id="398512"/>
    <lineage>
        <taxon>Bacteria</taxon>
        <taxon>Bacillati</taxon>
        <taxon>Bacillota</taxon>
        <taxon>Clostridia</taxon>
        <taxon>Eubacteriales</taxon>
        <taxon>Oscillospiraceae</taxon>
        <taxon>Pseudobacteroides</taxon>
    </lineage>
</organism>
<keyword evidence="3" id="KW-1185">Reference proteome</keyword>